<proteinExistence type="predicted"/>
<evidence type="ECO:0000313" key="1">
    <source>
        <dbReference type="EMBL" id="AXY76706.1"/>
    </source>
</evidence>
<reference evidence="1 2" key="1">
    <citation type="submission" date="2018-09" db="EMBL/GenBank/DDBJ databases">
        <title>Genome sequencing of strain 6GH32-13.</title>
        <authorList>
            <person name="Weon H.-Y."/>
            <person name="Heo J."/>
            <person name="Kwon S.-W."/>
        </authorList>
    </citation>
    <scope>NUCLEOTIDE SEQUENCE [LARGE SCALE GENOMIC DNA]</scope>
    <source>
        <strain evidence="1 2">5GH32-13</strain>
    </source>
</reference>
<dbReference type="KEGG" id="pseg:D3H65_23120"/>
<gene>
    <name evidence="1" type="ORF">D3H65_23120</name>
</gene>
<dbReference type="OrthoDB" id="675241at2"/>
<keyword evidence="2" id="KW-1185">Reference proteome</keyword>
<dbReference type="EMBL" id="CP032157">
    <property type="protein sequence ID" value="AXY76706.1"/>
    <property type="molecule type" value="Genomic_DNA"/>
</dbReference>
<name>A0A3B7MUM3_9BACT</name>
<dbReference type="Proteomes" id="UP000263900">
    <property type="component" value="Chromosome"/>
</dbReference>
<dbReference type="RefSeq" id="WP_119052583.1">
    <property type="nucleotide sequence ID" value="NZ_CP032157.1"/>
</dbReference>
<organism evidence="1 2">
    <name type="scientific">Paraflavitalea soli</name>
    <dbReference type="NCBI Taxonomy" id="2315862"/>
    <lineage>
        <taxon>Bacteria</taxon>
        <taxon>Pseudomonadati</taxon>
        <taxon>Bacteroidota</taxon>
        <taxon>Chitinophagia</taxon>
        <taxon>Chitinophagales</taxon>
        <taxon>Chitinophagaceae</taxon>
        <taxon>Paraflavitalea</taxon>
    </lineage>
</organism>
<dbReference type="AlphaFoldDB" id="A0A3B7MUM3"/>
<evidence type="ECO:0000313" key="2">
    <source>
        <dbReference type="Proteomes" id="UP000263900"/>
    </source>
</evidence>
<sequence>MKTRTEIFELTIDGKPLVVKATPYQTLSTETRFRVSINDSPIHIFGWDKDLNRLTAIDSSSAAGSVPNKIDEAVGRQLYQRVAA</sequence>
<accession>A0A3B7MUM3</accession>
<protein>
    <submittedName>
        <fullName evidence="1">Uncharacterized protein</fullName>
    </submittedName>
</protein>